<keyword evidence="5" id="KW-1185">Reference proteome</keyword>
<evidence type="ECO:0000259" key="3">
    <source>
        <dbReference type="Pfam" id="PF22456"/>
    </source>
</evidence>
<dbReference type="InterPro" id="IPR050626">
    <property type="entry name" value="Peptidase_M16"/>
</dbReference>
<feature type="domain" description="Coenzyme PQQ synthesis protein F-like C-terminal lobe" evidence="3">
    <location>
        <begin position="9"/>
        <end position="109"/>
    </location>
</feature>
<dbReference type="InParanoid" id="A0A2R6QVA1"/>
<dbReference type="Gramene" id="PSS15678">
    <property type="protein sequence ID" value="PSS15678"/>
    <property type="gene ID" value="CEY00_Acc13170"/>
</dbReference>
<dbReference type="GO" id="GO:0005739">
    <property type="term" value="C:mitochondrion"/>
    <property type="evidence" value="ECO:0007669"/>
    <property type="project" value="TreeGrafter"/>
</dbReference>
<dbReference type="GO" id="GO:0043171">
    <property type="term" value="P:peptide catabolic process"/>
    <property type="evidence" value="ECO:0007669"/>
    <property type="project" value="TreeGrafter"/>
</dbReference>
<reference evidence="5" key="2">
    <citation type="journal article" date="2018" name="BMC Genomics">
        <title>A manually annotated Actinidia chinensis var. chinensis (kiwifruit) genome highlights the challenges associated with draft genomes and gene prediction in plants.</title>
        <authorList>
            <person name="Pilkington S.M."/>
            <person name="Crowhurst R."/>
            <person name="Hilario E."/>
            <person name="Nardozza S."/>
            <person name="Fraser L."/>
            <person name="Peng Y."/>
            <person name="Gunaseelan K."/>
            <person name="Simpson R."/>
            <person name="Tahir J."/>
            <person name="Deroles S.C."/>
            <person name="Templeton K."/>
            <person name="Luo Z."/>
            <person name="Davy M."/>
            <person name="Cheng C."/>
            <person name="McNeilage M."/>
            <person name="Scaglione D."/>
            <person name="Liu Y."/>
            <person name="Zhang Q."/>
            <person name="Datson P."/>
            <person name="De Silva N."/>
            <person name="Gardiner S.E."/>
            <person name="Bassett H."/>
            <person name="Chagne D."/>
            <person name="McCallum J."/>
            <person name="Dzierzon H."/>
            <person name="Deng C."/>
            <person name="Wang Y.Y."/>
            <person name="Barron L."/>
            <person name="Manako K."/>
            <person name="Bowen J."/>
            <person name="Foster T.M."/>
            <person name="Erridge Z.A."/>
            <person name="Tiffin H."/>
            <person name="Waite C.N."/>
            <person name="Davies K.M."/>
            <person name="Grierson E.P."/>
            <person name="Laing W.A."/>
            <person name="Kirk R."/>
            <person name="Chen X."/>
            <person name="Wood M."/>
            <person name="Montefiori M."/>
            <person name="Brummell D.A."/>
            <person name="Schwinn K.E."/>
            <person name="Catanach A."/>
            <person name="Fullerton C."/>
            <person name="Li D."/>
            <person name="Meiyalaghan S."/>
            <person name="Nieuwenhuizen N."/>
            <person name="Read N."/>
            <person name="Prakash R."/>
            <person name="Hunter D."/>
            <person name="Zhang H."/>
            <person name="McKenzie M."/>
            <person name="Knabel M."/>
            <person name="Harris A."/>
            <person name="Allan A.C."/>
            <person name="Gleave A."/>
            <person name="Chen A."/>
            <person name="Janssen B.J."/>
            <person name="Plunkett B."/>
            <person name="Ampomah-Dwamena C."/>
            <person name="Voogd C."/>
            <person name="Leif D."/>
            <person name="Lafferty D."/>
            <person name="Souleyre E.J.F."/>
            <person name="Varkonyi-Gasic E."/>
            <person name="Gambi F."/>
            <person name="Hanley J."/>
            <person name="Yao J.L."/>
            <person name="Cheung J."/>
            <person name="David K.M."/>
            <person name="Warren B."/>
            <person name="Marsh K."/>
            <person name="Snowden K.C."/>
            <person name="Lin-Wang K."/>
            <person name="Brian L."/>
            <person name="Martinez-Sanchez M."/>
            <person name="Wang M."/>
            <person name="Ileperuma N."/>
            <person name="Macnee N."/>
            <person name="Campin R."/>
            <person name="McAtee P."/>
            <person name="Drummond R.S.M."/>
            <person name="Espley R.V."/>
            <person name="Ireland H.S."/>
            <person name="Wu R."/>
            <person name="Atkinson R.G."/>
            <person name="Karunairetnam S."/>
            <person name="Bulley S."/>
            <person name="Chunkath S."/>
            <person name="Hanley Z."/>
            <person name="Storey R."/>
            <person name="Thrimawithana A.H."/>
            <person name="Thomson S."/>
            <person name="David C."/>
            <person name="Testolin R."/>
            <person name="Huang H."/>
            <person name="Hellens R.P."/>
            <person name="Schaffer R.J."/>
        </authorList>
    </citation>
    <scope>NUCLEOTIDE SEQUENCE [LARGE SCALE GENOMIC DNA]</scope>
    <source>
        <strain evidence="5">cv. Red5</strain>
    </source>
</reference>
<dbReference type="FunFam" id="3.30.830.10:FF:000028">
    <property type="entry name" value="Insulin-degrading enzyme-like 1 peroxisomal"/>
    <property type="match status" value="1"/>
</dbReference>
<dbReference type="AlphaFoldDB" id="A0A2R6QVA1"/>
<organism evidence="4 5">
    <name type="scientific">Actinidia chinensis var. chinensis</name>
    <name type="common">Chinese soft-hair kiwi</name>
    <dbReference type="NCBI Taxonomy" id="1590841"/>
    <lineage>
        <taxon>Eukaryota</taxon>
        <taxon>Viridiplantae</taxon>
        <taxon>Streptophyta</taxon>
        <taxon>Embryophyta</taxon>
        <taxon>Tracheophyta</taxon>
        <taxon>Spermatophyta</taxon>
        <taxon>Magnoliopsida</taxon>
        <taxon>eudicotyledons</taxon>
        <taxon>Gunneridae</taxon>
        <taxon>Pentapetalae</taxon>
        <taxon>asterids</taxon>
        <taxon>Ericales</taxon>
        <taxon>Actinidiaceae</taxon>
        <taxon>Actinidia</taxon>
    </lineage>
</organism>
<dbReference type="InterPro" id="IPR054734">
    <property type="entry name" value="PqqF-like_C_4"/>
</dbReference>
<sequence length="205" mass="24067">MLNVKLRLFTLMINEPFIQQLRSEEQVGYTVMSMQRVDSAIYGVQFIIQSIRKGLSPGHMNLRVVGFLKWLESKIYKMPGDEFEKRVDSLIHEKLRKPQNLMEESLIYWKEIVDGTLIFDRREREVAALKQLTKEDFIAFFDEYIKVGAPRKKTVSVQVYGTVHSGEYKKDKYEQTEANVVRIDDIFDFKRSQPLSGSFKGRMQL</sequence>
<dbReference type="GO" id="GO:0004222">
    <property type="term" value="F:metalloendopeptidase activity"/>
    <property type="evidence" value="ECO:0007669"/>
    <property type="project" value="TreeGrafter"/>
</dbReference>
<dbReference type="EMBL" id="NKQK01000012">
    <property type="protein sequence ID" value="PSS15678.1"/>
    <property type="molecule type" value="Genomic_DNA"/>
</dbReference>
<reference evidence="4 5" key="1">
    <citation type="submission" date="2017-07" db="EMBL/GenBank/DDBJ databases">
        <title>An improved, manually edited Actinidia chinensis var. chinensis (kiwifruit) genome highlights the challenges associated with draft genomes and gene prediction in plants.</title>
        <authorList>
            <person name="Pilkington S."/>
            <person name="Crowhurst R."/>
            <person name="Hilario E."/>
            <person name="Nardozza S."/>
            <person name="Fraser L."/>
            <person name="Peng Y."/>
            <person name="Gunaseelan K."/>
            <person name="Simpson R."/>
            <person name="Tahir J."/>
            <person name="Deroles S."/>
            <person name="Templeton K."/>
            <person name="Luo Z."/>
            <person name="Davy M."/>
            <person name="Cheng C."/>
            <person name="Mcneilage M."/>
            <person name="Scaglione D."/>
            <person name="Liu Y."/>
            <person name="Zhang Q."/>
            <person name="Datson P."/>
            <person name="De Silva N."/>
            <person name="Gardiner S."/>
            <person name="Bassett H."/>
            <person name="Chagne D."/>
            <person name="Mccallum J."/>
            <person name="Dzierzon H."/>
            <person name="Deng C."/>
            <person name="Wang Y.-Y."/>
            <person name="Barron N."/>
            <person name="Manako K."/>
            <person name="Bowen J."/>
            <person name="Foster T."/>
            <person name="Erridge Z."/>
            <person name="Tiffin H."/>
            <person name="Waite C."/>
            <person name="Davies K."/>
            <person name="Grierson E."/>
            <person name="Laing W."/>
            <person name="Kirk R."/>
            <person name="Chen X."/>
            <person name="Wood M."/>
            <person name="Montefiori M."/>
            <person name="Brummell D."/>
            <person name="Schwinn K."/>
            <person name="Catanach A."/>
            <person name="Fullerton C."/>
            <person name="Li D."/>
            <person name="Meiyalaghan S."/>
            <person name="Nieuwenhuizen N."/>
            <person name="Read N."/>
            <person name="Prakash R."/>
            <person name="Hunter D."/>
            <person name="Zhang H."/>
            <person name="Mckenzie M."/>
            <person name="Knabel M."/>
            <person name="Harris A."/>
            <person name="Allan A."/>
            <person name="Chen A."/>
            <person name="Janssen B."/>
            <person name="Plunkett B."/>
            <person name="Dwamena C."/>
            <person name="Voogd C."/>
            <person name="Leif D."/>
            <person name="Lafferty D."/>
            <person name="Souleyre E."/>
            <person name="Varkonyi-Gasic E."/>
            <person name="Gambi F."/>
            <person name="Hanley J."/>
            <person name="Yao J.-L."/>
            <person name="Cheung J."/>
            <person name="David K."/>
            <person name="Warren B."/>
            <person name="Marsh K."/>
            <person name="Snowden K."/>
            <person name="Lin-Wang K."/>
            <person name="Brian L."/>
            <person name="Martinez-Sanchez M."/>
            <person name="Wang M."/>
            <person name="Ileperuma N."/>
            <person name="Macnee N."/>
            <person name="Campin R."/>
            <person name="Mcatee P."/>
            <person name="Drummond R."/>
            <person name="Espley R."/>
            <person name="Ireland H."/>
            <person name="Wu R."/>
            <person name="Atkinson R."/>
            <person name="Karunairetnam S."/>
            <person name="Bulley S."/>
            <person name="Chunkath S."/>
            <person name="Hanley Z."/>
            <person name="Storey R."/>
            <person name="Thrimawithana A."/>
            <person name="Thomson S."/>
            <person name="David C."/>
            <person name="Testolin R."/>
        </authorList>
    </citation>
    <scope>NUCLEOTIDE SEQUENCE [LARGE SCALE GENOMIC DNA]</scope>
    <source>
        <strain evidence="5">cv. Red5</strain>
        <tissue evidence="4">Young leaf</tissue>
    </source>
</reference>
<dbReference type="GO" id="GO:0051603">
    <property type="term" value="P:proteolysis involved in protein catabolic process"/>
    <property type="evidence" value="ECO:0007669"/>
    <property type="project" value="TreeGrafter"/>
</dbReference>
<accession>A0A2R6QVA1</accession>
<comment type="cofactor">
    <cofactor evidence="1">
        <name>Zn(2+)</name>
        <dbReference type="ChEBI" id="CHEBI:29105"/>
    </cofactor>
</comment>
<name>A0A2R6QVA1_ACTCC</name>
<dbReference type="GO" id="GO:0046872">
    <property type="term" value="F:metal ion binding"/>
    <property type="evidence" value="ECO:0007669"/>
    <property type="project" value="UniProtKB-KW"/>
</dbReference>
<dbReference type="GO" id="GO:0005829">
    <property type="term" value="C:cytosol"/>
    <property type="evidence" value="ECO:0007669"/>
    <property type="project" value="TreeGrafter"/>
</dbReference>
<dbReference type="OrthoDB" id="952271at2759"/>
<comment type="caution">
    <text evidence="4">The sequence shown here is derived from an EMBL/GenBank/DDBJ whole genome shotgun (WGS) entry which is preliminary data.</text>
</comment>
<dbReference type="Pfam" id="PF22456">
    <property type="entry name" value="PqqF-like_C_4"/>
    <property type="match status" value="1"/>
</dbReference>
<evidence type="ECO:0000256" key="2">
    <source>
        <dbReference type="ARBA" id="ARBA00022723"/>
    </source>
</evidence>
<dbReference type="Gene3D" id="3.30.830.10">
    <property type="entry name" value="Metalloenzyme, LuxS/M16 peptidase-like"/>
    <property type="match status" value="1"/>
</dbReference>
<dbReference type="PANTHER" id="PTHR43690:SF18">
    <property type="entry name" value="INSULIN-DEGRADING ENZYME-RELATED"/>
    <property type="match status" value="1"/>
</dbReference>
<dbReference type="SUPFAM" id="SSF63411">
    <property type="entry name" value="LuxS/MPP-like metallohydrolase"/>
    <property type="match status" value="1"/>
</dbReference>
<dbReference type="InterPro" id="IPR011249">
    <property type="entry name" value="Metalloenz_LuxS/M16"/>
</dbReference>
<protein>
    <submittedName>
        <fullName evidence="4">Insulin-degrading enzyme-like 1, peroxisomal</fullName>
    </submittedName>
</protein>
<gene>
    <name evidence="4" type="ORF">CEY00_Acc13170</name>
</gene>
<proteinExistence type="predicted"/>
<dbReference type="OMA" id="NIECNEA"/>
<evidence type="ECO:0000256" key="1">
    <source>
        <dbReference type="ARBA" id="ARBA00001947"/>
    </source>
</evidence>
<evidence type="ECO:0000313" key="4">
    <source>
        <dbReference type="EMBL" id="PSS15678.1"/>
    </source>
</evidence>
<keyword evidence="2" id="KW-0479">Metal-binding</keyword>
<dbReference type="PANTHER" id="PTHR43690">
    <property type="entry name" value="NARDILYSIN"/>
    <property type="match status" value="1"/>
</dbReference>
<dbReference type="Proteomes" id="UP000241394">
    <property type="component" value="Chromosome LG12"/>
</dbReference>
<evidence type="ECO:0000313" key="5">
    <source>
        <dbReference type="Proteomes" id="UP000241394"/>
    </source>
</evidence>
<dbReference type="STRING" id="1590841.A0A2R6QVA1"/>